<keyword evidence="1" id="KW-0472">Membrane</keyword>
<dbReference type="EMBL" id="MFYX01000024">
    <property type="protein sequence ID" value="OGK06678.1"/>
    <property type="molecule type" value="Genomic_DNA"/>
</dbReference>
<dbReference type="Gene3D" id="3.30.700.10">
    <property type="entry name" value="Glycoprotein, Type 4 Pilin"/>
    <property type="match status" value="1"/>
</dbReference>
<accession>A0A1F7FJ85</accession>
<sequence>MKKKKHPCRSLLGDQSGFTLTELVVAIAIIGILTMLAIPRFLGTTTQAKVVEFKTILTHIHSLEEAYYIETESYAPTFEELNFAAPDSKYFIYSIEGDSAGFLAKATVKINLKDGLGNNLKDEYVTINQDKERGGTQKLRAVAKW</sequence>
<evidence type="ECO:0008006" key="4">
    <source>
        <dbReference type="Google" id="ProtNLM"/>
    </source>
</evidence>
<organism evidence="2 3">
    <name type="scientific">Candidatus Raymondbacteria bacterium RIFOXYD12_FULL_49_13</name>
    <dbReference type="NCBI Taxonomy" id="1817890"/>
    <lineage>
        <taxon>Bacteria</taxon>
        <taxon>Raymondiibacteriota</taxon>
    </lineage>
</organism>
<dbReference type="NCBIfam" id="TIGR02532">
    <property type="entry name" value="IV_pilin_GFxxxE"/>
    <property type="match status" value="1"/>
</dbReference>
<dbReference type="SUPFAM" id="SSF54523">
    <property type="entry name" value="Pili subunits"/>
    <property type="match status" value="1"/>
</dbReference>
<keyword evidence="1" id="KW-1133">Transmembrane helix</keyword>
<dbReference type="InterPro" id="IPR045584">
    <property type="entry name" value="Pilin-like"/>
</dbReference>
<dbReference type="Proteomes" id="UP000179243">
    <property type="component" value="Unassembled WGS sequence"/>
</dbReference>
<dbReference type="InterPro" id="IPR012902">
    <property type="entry name" value="N_methyl_site"/>
</dbReference>
<feature type="transmembrane region" description="Helical" evidence="1">
    <location>
        <begin position="20"/>
        <end position="42"/>
    </location>
</feature>
<gene>
    <name evidence="2" type="ORF">A2519_11040</name>
</gene>
<name>A0A1F7FJ85_UNCRA</name>
<dbReference type="Pfam" id="PF07963">
    <property type="entry name" value="N_methyl"/>
    <property type="match status" value="1"/>
</dbReference>
<evidence type="ECO:0000313" key="3">
    <source>
        <dbReference type="Proteomes" id="UP000179243"/>
    </source>
</evidence>
<proteinExistence type="predicted"/>
<comment type="caution">
    <text evidence="2">The sequence shown here is derived from an EMBL/GenBank/DDBJ whole genome shotgun (WGS) entry which is preliminary data.</text>
</comment>
<dbReference type="AlphaFoldDB" id="A0A1F7FJ85"/>
<keyword evidence="1" id="KW-0812">Transmembrane</keyword>
<protein>
    <recommendedName>
        <fullName evidence="4">Type II secretion system protein GspG C-terminal domain-containing protein</fullName>
    </recommendedName>
</protein>
<evidence type="ECO:0000256" key="1">
    <source>
        <dbReference type="SAM" id="Phobius"/>
    </source>
</evidence>
<evidence type="ECO:0000313" key="2">
    <source>
        <dbReference type="EMBL" id="OGK06678.1"/>
    </source>
</evidence>
<reference evidence="2 3" key="1">
    <citation type="journal article" date="2016" name="Nat. Commun.">
        <title>Thousands of microbial genomes shed light on interconnected biogeochemical processes in an aquifer system.</title>
        <authorList>
            <person name="Anantharaman K."/>
            <person name="Brown C.T."/>
            <person name="Hug L.A."/>
            <person name="Sharon I."/>
            <person name="Castelle C.J."/>
            <person name="Probst A.J."/>
            <person name="Thomas B.C."/>
            <person name="Singh A."/>
            <person name="Wilkins M.J."/>
            <person name="Karaoz U."/>
            <person name="Brodie E.L."/>
            <person name="Williams K.H."/>
            <person name="Hubbard S.S."/>
            <person name="Banfield J.F."/>
        </authorList>
    </citation>
    <scope>NUCLEOTIDE SEQUENCE [LARGE SCALE GENOMIC DNA]</scope>
</reference>